<reference evidence="1 2" key="1">
    <citation type="submission" date="2019-04" db="EMBL/GenBank/DDBJ databases">
        <authorList>
            <person name="Embree M."/>
            <person name="Gaffney J.R."/>
        </authorList>
    </citation>
    <scope>NUCLEOTIDE SEQUENCE [LARGE SCALE GENOMIC DNA]</scope>
    <source>
        <strain evidence="1 2">JE7A12</strain>
    </source>
</reference>
<evidence type="ECO:0000313" key="2">
    <source>
        <dbReference type="Proteomes" id="UP000301475"/>
    </source>
</evidence>
<name>A0A4P8XUW4_9FIRM</name>
<sequence length="199" mass="22667">MKNYITMLLVSIVILFTLGGCGNPVSDVLNDMDRTTITYNNEKYVATTDWSIDDSSYKEKVIENDGTKIHIWIYDNDKNVDFISDSGSLLYHKESSSYPKNNYNSIESIELYKGDKNKIIRGKSYIENLLSAINGEKNKNSSSKTDEVLYSISIHYKDYPASYSLGELVKCENGNYKIVDNYGHCYNLNADICPKEILK</sequence>
<organism evidence="1 2">
    <name type="scientific">Ruminococcus bovis</name>
    <dbReference type="NCBI Taxonomy" id="2564099"/>
    <lineage>
        <taxon>Bacteria</taxon>
        <taxon>Bacillati</taxon>
        <taxon>Bacillota</taxon>
        <taxon>Clostridia</taxon>
        <taxon>Eubacteriales</taxon>
        <taxon>Oscillospiraceae</taxon>
        <taxon>Ruminococcus</taxon>
    </lineage>
</organism>
<dbReference type="Proteomes" id="UP000301475">
    <property type="component" value="Chromosome"/>
</dbReference>
<proteinExistence type="predicted"/>
<dbReference type="PROSITE" id="PS51257">
    <property type="entry name" value="PROKAR_LIPOPROTEIN"/>
    <property type="match status" value="1"/>
</dbReference>
<evidence type="ECO:0000313" key="1">
    <source>
        <dbReference type="EMBL" id="QCT06452.1"/>
    </source>
</evidence>
<dbReference type="RefSeq" id="WP_138156526.1">
    <property type="nucleotide sequence ID" value="NZ_CP039381.1"/>
</dbReference>
<dbReference type="KEGG" id="ruj:E5Z56_03380"/>
<gene>
    <name evidence="1" type="ORF">E5Z56_03380</name>
</gene>
<dbReference type="EMBL" id="CP039381">
    <property type="protein sequence ID" value="QCT06452.1"/>
    <property type="molecule type" value="Genomic_DNA"/>
</dbReference>
<protein>
    <submittedName>
        <fullName evidence="1">Uncharacterized protein</fullName>
    </submittedName>
</protein>
<keyword evidence="2" id="KW-1185">Reference proteome</keyword>
<accession>A0A4P8XUW4</accession>
<dbReference type="AlphaFoldDB" id="A0A4P8XUW4"/>